<dbReference type="AlphaFoldDB" id="A0A2N5TAV2"/>
<keyword evidence="1" id="KW-0732">Signal</keyword>
<protein>
    <recommendedName>
        <fullName evidence="4">Secreted protein</fullName>
    </recommendedName>
</protein>
<feature type="signal peptide" evidence="1">
    <location>
        <begin position="1"/>
        <end position="20"/>
    </location>
</feature>
<feature type="chain" id="PRO_5014878862" description="Secreted protein" evidence="1">
    <location>
        <begin position="21"/>
        <end position="264"/>
    </location>
</feature>
<evidence type="ECO:0000256" key="1">
    <source>
        <dbReference type="SAM" id="SignalP"/>
    </source>
</evidence>
<organism evidence="2 3">
    <name type="scientific">Puccinia coronata f. sp. avenae</name>
    <dbReference type="NCBI Taxonomy" id="200324"/>
    <lineage>
        <taxon>Eukaryota</taxon>
        <taxon>Fungi</taxon>
        <taxon>Dikarya</taxon>
        <taxon>Basidiomycota</taxon>
        <taxon>Pucciniomycotina</taxon>
        <taxon>Pucciniomycetes</taxon>
        <taxon>Pucciniales</taxon>
        <taxon>Pucciniaceae</taxon>
        <taxon>Puccinia</taxon>
    </lineage>
</organism>
<reference evidence="2 3" key="1">
    <citation type="submission" date="2017-11" db="EMBL/GenBank/DDBJ databases">
        <title>De novo assembly and phasing of dikaryotic genomes from two isolates of Puccinia coronata f. sp. avenae, the causal agent of oat crown rust.</title>
        <authorList>
            <person name="Miller M.E."/>
            <person name="Zhang Y."/>
            <person name="Omidvar V."/>
            <person name="Sperschneider J."/>
            <person name="Schwessinger B."/>
            <person name="Raley C."/>
            <person name="Palmer J.M."/>
            <person name="Garnica D."/>
            <person name="Upadhyaya N."/>
            <person name="Rathjen J."/>
            <person name="Taylor J.M."/>
            <person name="Park R.F."/>
            <person name="Dodds P.N."/>
            <person name="Hirsch C.D."/>
            <person name="Kianian S.F."/>
            <person name="Figueroa M."/>
        </authorList>
    </citation>
    <scope>NUCLEOTIDE SEQUENCE [LARGE SCALE GENOMIC DNA]</scope>
    <source>
        <strain evidence="2">12SD80</strain>
    </source>
</reference>
<sequence>MNRSALFLIFASLFITVAKATNHTTCFNYFLKKDRCVFSSADERTRCKAPPKQHPSPFALVSQDKRSLQGGSLARRYDAKKPVFPIGGGTGNCGFYNSTAEIGVCLWSGAELKNPTVQTAGWINSLKTSNCGKRIYIQRTGKPETVQYARVLDGCSFDTRRLNVGCFQIGITVELFNKFKPSAKEISAQLLLDGVTWDFDNLNGTIKDLVIDLYSHQFFVQVDDPIIKPMTRSSSRWPGHQADGLVIKPMDDPVIKPMTRSSSR</sequence>
<dbReference type="EMBL" id="PGCI01000659">
    <property type="protein sequence ID" value="PLW22586.1"/>
    <property type="molecule type" value="Genomic_DNA"/>
</dbReference>
<comment type="caution">
    <text evidence="2">The sequence shown here is derived from an EMBL/GenBank/DDBJ whole genome shotgun (WGS) entry which is preliminary data.</text>
</comment>
<evidence type="ECO:0000313" key="3">
    <source>
        <dbReference type="Proteomes" id="UP000235392"/>
    </source>
</evidence>
<dbReference type="Proteomes" id="UP000235392">
    <property type="component" value="Unassembled WGS sequence"/>
</dbReference>
<proteinExistence type="predicted"/>
<gene>
    <name evidence="2" type="ORF">PCASD_14022</name>
</gene>
<accession>A0A2N5TAV2</accession>
<evidence type="ECO:0008006" key="4">
    <source>
        <dbReference type="Google" id="ProtNLM"/>
    </source>
</evidence>
<name>A0A2N5TAV2_9BASI</name>
<evidence type="ECO:0000313" key="2">
    <source>
        <dbReference type="EMBL" id="PLW22586.1"/>
    </source>
</evidence>